<gene>
    <name evidence="1" type="ORF">AJ79_10363</name>
</gene>
<sequence>MKDWHEYDADDTLKTMRLHLPSQLKVLIDTIRIYADLRGPFQKGLAATVKKFFTLMIMNSNATVKTNPLL</sequence>
<evidence type="ECO:0000313" key="2">
    <source>
        <dbReference type="Proteomes" id="UP000223968"/>
    </source>
</evidence>
<dbReference type="Proteomes" id="UP000223968">
    <property type="component" value="Unassembled WGS sequence"/>
</dbReference>
<evidence type="ECO:0000313" key="1">
    <source>
        <dbReference type="EMBL" id="PGG94914.1"/>
    </source>
</evidence>
<dbReference type="EMBL" id="PDNB01000531">
    <property type="protein sequence ID" value="PGG94914.1"/>
    <property type="molecule type" value="Genomic_DNA"/>
</dbReference>
<comment type="caution">
    <text evidence="1">The sequence shown here is derived from an EMBL/GenBank/DDBJ whole genome shotgun (WGS) entry which is preliminary data.</text>
</comment>
<accession>A0A2B7WE95</accession>
<proteinExistence type="predicted"/>
<dbReference type="AlphaFoldDB" id="A0A2B7WE95"/>
<protein>
    <submittedName>
        <fullName evidence="1">Uncharacterized protein</fullName>
    </submittedName>
</protein>
<reference evidence="1 2" key="1">
    <citation type="submission" date="2017-10" db="EMBL/GenBank/DDBJ databases">
        <title>Comparative genomics in systemic dimorphic fungi from Ajellomycetaceae.</title>
        <authorList>
            <person name="Munoz J.F."/>
            <person name="Mcewen J.G."/>
            <person name="Clay O.K."/>
            <person name="Cuomo C.A."/>
        </authorList>
    </citation>
    <scope>NUCLEOTIDE SEQUENCE [LARGE SCALE GENOMIC DNA]</scope>
    <source>
        <strain evidence="1 2">UAMH5409</strain>
    </source>
</reference>
<keyword evidence="2" id="KW-1185">Reference proteome</keyword>
<name>A0A2B7WE95_9EURO</name>
<organism evidence="1 2">
    <name type="scientific">Helicocarpus griseus UAMH5409</name>
    <dbReference type="NCBI Taxonomy" id="1447875"/>
    <lineage>
        <taxon>Eukaryota</taxon>
        <taxon>Fungi</taxon>
        <taxon>Dikarya</taxon>
        <taxon>Ascomycota</taxon>
        <taxon>Pezizomycotina</taxon>
        <taxon>Eurotiomycetes</taxon>
        <taxon>Eurotiomycetidae</taxon>
        <taxon>Onygenales</taxon>
        <taxon>Ajellomycetaceae</taxon>
        <taxon>Helicocarpus</taxon>
    </lineage>
</organism>